<dbReference type="PROSITE" id="PS50901">
    <property type="entry name" value="FTSK"/>
    <property type="match status" value="2"/>
</dbReference>
<dbReference type="InterPro" id="IPR002543">
    <property type="entry name" value="FtsK_dom"/>
</dbReference>
<proteinExistence type="predicted"/>
<sequence length="1529" mass="176282">MVQNSYKLIIFGKKIYREIELFEDSDENITIGTTKDSNIRFNRDLFFDEFNLELCKIDNKWQLSCGESIFFTPDGIMKENIHDLSHGDELSIKYKEFNSEIFRISFLINFDSMKQNYERVIDIANKEQISIGGTENCDIYIHDENMKLEKVLLIKKEKGYCINEVVTVYGVYINGFRQLKNIYLNDYDFFMLGGYSFYIKESKLYTSNTENIIVNHLSCINISEQDNSLSYPHFNRSTRINFKIPDENIEIYPPEQKPTKPKRNLLLTLIPAIASLALVVVLRGMMGNGGSFVLYSVCTMLLGIIMSVVTYIVDIIQYKKEVKTREEKYISYINEKEQEIKLLREKELHIMGKIYTSIEEDIDRAKKFNRQLFERGKEDEDYLTVRIGSGQVKSKCETIYTKQKFKNTDDDLVNVPEQIEEKYKYIENAPIVVELNKANSVGVIGCDDKLYEMLKNFTVDIVTRHYYKDVKLYYIFSEKDINKFEWVHWLRHVDNEKLGVKNLIYDEESLNTNLELLYTEIIKREEENKQNDNLNIYDINYIVFVFNSSMIARHPITKYIDNARKYGFTFVFFENFMERLPRGCNQIIELNDDDSGLLHASENGEEIDSFKYPMVSDNIVSEISIKLASVYVDEVNLESELTKNISLFELLDLLTIKDLDLETRWNNSKVYNSMAVPLGVKKKGEIVYLDISDKASAHGPHGLVAGTTGSGKSEILQSYVLSIASLFHPYDIGFVIIDFKGGGMANQFENLPHLMGAITNIDGREINRSLLSIKSELIRRQEIFAQYKVNHINDYIKMFKEGKTEQPLPHLIMIVDEFAELKSEYPEFMKEIISAARIGRTLGIHLILATQKPAGVVDNQVWSNSKFKLCLKVQTREDSSEMIKTPLASEIVEPGRAYFQVGNNEIFELFQSAYSGAKVLDDDGQNQEKIEIYTKNIWGKKSLIYTNQTRRQDKDAKNQLEVMVEYINDFCKVNGIPRLPGICLPPLSDIIFLSDLQQEHETNLLDGITISIGIFDDPELQLQEELKLNLSENNTYIIGAAQMGKTNLLLTTIYGLIEKYTPNQVNIYAVDCGNMALKVFESSNHVGGVTLVTEEEKVINLFKMLTQTVERRKEIFSEKGLGTYKAYIEAGYNDLPYIILVIDNIAVFKEYYSDLDDVFLKLSREGQSVGISIIVTSTLSNAISYKVMPNFSSKIALNCNDKGEYSNLFSRCKIEPKEIPGRGLCMVEKRVVEFQVALPVKEQKEFQRVAKLKEMIELRNTLFISCKAIPIPVVPEIIINSNLHMDRKDIYSNSYIVPIGIEYETVSYYLLNLLSLGMMAVLGREKSGRTNFVKQILSTIQFDIFKHYTEVYVFDSSDRQFDSVKDYNIVKEYTIDPSCCEVIFEKINDELLRRKELVENRIQNQTVEEILSDLPLQLIIIENASLINSINSDKKLLEYITEFTKTLKNMKVCIIFSNIENTQVSYSSGDLIKAIKENRKAILFDDVSNIKFFDVSLKQQKEYAKNIVLGDSYIFMGNDFKKVKTILDE</sequence>
<evidence type="ECO:0000313" key="8">
    <source>
        <dbReference type="Proteomes" id="UP000595897"/>
    </source>
</evidence>
<feature type="domain" description="FtsK" evidence="6">
    <location>
        <begin position="1023"/>
        <end position="1206"/>
    </location>
</feature>
<feature type="binding site" evidence="4">
    <location>
        <begin position="706"/>
        <end position="713"/>
    </location>
    <ligand>
        <name>ATP</name>
        <dbReference type="ChEBI" id="CHEBI:30616"/>
    </ligand>
</feature>
<dbReference type="CDD" id="cd01127">
    <property type="entry name" value="TrwB_TraG_TraD_VirD4"/>
    <property type="match status" value="1"/>
</dbReference>
<feature type="binding site" evidence="4">
    <location>
        <begin position="1039"/>
        <end position="1046"/>
    </location>
    <ligand>
        <name>ATP</name>
        <dbReference type="ChEBI" id="CHEBI:30616"/>
    </ligand>
</feature>
<keyword evidence="8" id="KW-1185">Reference proteome</keyword>
<evidence type="ECO:0000256" key="4">
    <source>
        <dbReference type="PROSITE-ProRule" id="PRU00289"/>
    </source>
</evidence>
<feature type="transmembrane region" description="Helical" evidence="5">
    <location>
        <begin position="265"/>
        <end position="286"/>
    </location>
</feature>
<evidence type="ECO:0000256" key="3">
    <source>
        <dbReference type="ARBA" id="ARBA00022840"/>
    </source>
</evidence>
<keyword evidence="1" id="KW-0677">Repeat</keyword>
<dbReference type="KEGG" id="ahb:bsdtb5_36480"/>
<name>A0A7R7EP23_9FIRM</name>
<feature type="transmembrane region" description="Helical" evidence="5">
    <location>
        <begin position="292"/>
        <end position="313"/>
    </location>
</feature>
<keyword evidence="5" id="KW-0812">Transmembrane</keyword>
<dbReference type="Proteomes" id="UP000595897">
    <property type="component" value="Chromosome"/>
</dbReference>
<dbReference type="GO" id="GO:0005524">
    <property type="term" value="F:ATP binding"/>
    <property type="evidence" value="ECO:0007669"/>
    <property type="project" value="UniProtKB-UniRule"/>
</dbReference>
<dbReference type="EMBL" id="AP024169">
    <property type="protein sequence ID" value="BCN32353.1"/>
    <property type="molecule type" value="Genomic_DNA"/>
</dbReference>
<dbReference type="SUPFAM" id="SSF52540">
    <property type="entry name" value="P-loop containing nucleoside triphosphate hydrolases"/>
    <property type="match status" value="2"/>
</dbReference>
<gene>
    <name evidence="7" type="ORF">bsdtb5_36480</name>
</gene>
<evidence type="ECO:0000256" key="1">
    <source>
        <dbReference type="ARBA" id="ARBA00022737"/>
    </source>
</evidence>
<keyword evidence="2 4" id="KW-0547">Nucleotide-binding</keyword>
<evidence type="ECO:0000259" key="6">
    <source>
        <dbReference type="PROSITE" id="PS50901"/>
    </source>
</evidence>
<dbReference type="InterPro" id="IPR050206">
    <property type="entry name" value="FtsK/SpoIIIE/SftA"/>
</dbReference>
<keyword evidence="5" id="KW-1133">Transmembrane helix</keyword>
<dbReference type="NCBIfam" id="TIGR03928">
    <property type="entry name" value="T7_EssCb_Firm"/>
    <property type="match status" value="1"/>
</dbReference>
<dbReference type="GO" id="GO:0003677">
    <property type="term" value="F:DNA binding"/>
    <property type="evidence" value="ECO:0007669"/>
    <property type="project" value="InterPro"/>
</dbReference>
<evidence type="ECO:0000256" key="2">
    <source>
        <dbReference type="ARBA" id="ARBA00022741"/>
    </source>
</evidence>
<evidence type="ECO:0000256" key="5">
    <source>
        <dbReference type="SAM" id="Phobius"/>
    </source>
</evidence>
<protein>
    <submittedName>
        <fullName evidence="7">Type VII secretion protein EssC</fullName>
    </submittedName>
</protein>
<dbReference type="PANTHER" id="PTHR22683">
    <property type="entry name" value="SPORULATION PROTEIN RELATED"/>
    <property type="match status" value="1"/>
</dbReference>
<dbReference type="SUPFAM" id="SSF49879">
    <property type="entry name" value="SMAD/FHA domain"/>
    <property type="match status" value="1"/>
</dbReference>
<keyword evidence="3 4" id="KW-0067">ATP-binding</keyword>
<dbReference type="InterPro" id="IPR027417">
    <property type="entry name" value="P-loop_NTPase"/>
</dbReference>
<feature type="domain" description="FtsK" evidence="6">
    <location>
        <begin position="684"/>
        <end position="880"/>
    </location>
</feature>
<reference evidence="7 8" key="1">
    <citation type="submission" date="2020-11" db="EMBL/GenBank/DDBJ databases">
        <title>Draft genome sequencing of a Lachnospiraceae strain isolated from anoxic soil subjected to BSD treatment.</title>
        <authorList>
            <person name="Uek A."/>
            <person name="Tonouchi A."/>
        </authorList>
    </citation>
    <scope>NUCLEOTIDE SEQUENCE [LARGE SCALE GENOMIC DNA]</scope>
    <source>
        <strain evidence="7 8">TB5</strain>
    </source>
</reference>
<organism evidence="7 8">
    <name type="scientific">Anaeromicropila herbilytica</name>
    <dbReference type="NCBI Taxonomy" id="2785025"/>
    <lineage>
        <taxon>Bacteria</taxon>
        <taxon>Bacillati</taxon>
        <taxon>Bacillota</taxon>
        <taxon>Clostridia</taxon>
        <taxon>Lachnospirales</taxon>
        <taxon>Lachnospiraceae</taxon>
        <taxon>Anaeromicropila</taxon>
    </lineage>
</organism>
<dbReference type="Gene3D" id="3.40.50.300">
    <property type="entry name" value="P-loop containing nucleotide triphosphate hydrolases"/>
    <property type="match status" value="3"/>
</dbReference>
<dbReference type="Pfam" id="PF01580">
    <property type="entry name" value="FtsK_SpoIIIE"/>
    <property type="match status" value="2"/>
</dbReference>
<dbReference type="InterPro" id="IPR008984">
    <property type="entry name" value="SMAD_FHA_dom_sf"/>
</dbReference>
<dbReference type="RefSeq" id="WP_271713404.1">
    <property type="nucleotide sequence ID" value="NZ_AP024169.1"/>
</dbReference>
<dbReference type="InterPro" id="IPR023839">
    <property type="entry name" value="Firmicutes_EssC_C"/>
</dbReference>
<evidence type="ECO:0000313" key="7">
    <source>
        <dbReference type="EMBL" id="BCN32353.1"/>
    </source>
</evidence>
<keyword evidence="5" id="KW-0472">Membrane</keyword>
<accession>A0A7R7EP23</accession>
<dbReference type="PANTHER" id="PTHR22683:SF1">
    <property type="entry name" value="TYPE VII SECRETION SYSTEM PROTEIN ESSC"/>
    <property type="match status" value="1"/>
</dbReference>